<keyword evidence="3" id="KW-0378">Hydrolase</keyword>
<dbReference type="GO" id="GO:0006508">
    <property type="term" value="P:proteolysis"/>
    <property type="evidence" value="ECO:0007669"/>
    <property type="project" value="UniProtKB-KW"/>
</dbReference>
<dbReference type="PROSITE" id="PS51892">
    <property type="entry name" value="SUBTILASE"/>
    <property type="match status" value="1"/>
</dbReference>
<evidence type="ECO:0000256" key="2">
    <source>
        <dbReference type="ARBA" id="ARBA00022670"/>
    </source>
</evidence>
<keyword evidence="2" id="KW-0645">Protease</keyword>
<protein>
    <recommendedName>
        <fullName evidence="5">Peptidase S8/S53 domain-containing protein</fullName>
    </recommendedName>
</protein>
<dbReference type="PRINTS" id="PR00723">
    <property type="entry name" value="SUBTILISIN"/>
</dbReference>
<dbReference type="Pfam" id="PF00082">
    <property type="entry name" value="Peptidase_S8"/>
    <property type="match status" value="1"/>
</dbReference>
<dbReference type="InterPro" id="IPR050131">
    <property type="entry name" value="Peptidase_S8_subtilisin-like"/>
</dbReference>
<sequence length="386" mass="40783">MLNPYLEKRLFSLPVQPILVEIDPNQLAATLGQITGLNLPIVSQLPAFGFAAIAPVSPSIIKKIDALPGVRMVHANQVKTIFQLPTPADEWFPTSESRKMLEVEAAFREGYNGEAIKVGVCDTGVDATHPQLIGTEFYSQIMWPAREMLDKNGHGSHCASTVAGKLYHTPLGITVEGVSHSPMVCVKCLGRGIGTGFTSEIINAMATCYDKGAQVISMSLGSAECQGGCEICPECRVVSSLTARGIIFVIAAGNSGPQENTIGCPGCSPDALTVAAVDRDGVIAPFSSRGGDKFPLKPDVAAPGVNIYSGTARGSFIDVQEADAGMGFAAISGTSMATPHVAGFVALLKQKFPKITTAQIKQAMALRGHAKDFITGWGIPQWSYFK</sequence>
<keyword evidence="4" id="KW-0720">Serine protease</keyword>
<accession>X1DGN3</accession>
<name>X1DGN3_9ZZZZ</name>
<dbReference type="AlphaFoldDB" id="X1DGN3"/>
<dbReference type="InterPro" id="IPR000209">
    <property type="entry name" value="Peptidase_S8/S53_dom"/>
</dbReference>
<evidence type="ECO:0000313" key="6">
    <source>
        <dbReference type="EMBL" id="GAH19352.1"/>
    </source>
</evidence>
<evidence type="ECO:0000256" key="4">
    <source>
        <dbReference type="ARBA" id="ARBA00022825"/>
    </source>
</evidence>
<dbReference type="PANTHER" id="PTHR43806">
    <property type="entry name" value="PEPTIDASE S8"/>
    <property type="match status" value="1"/>
</dbReference>
<dbReference type="Gene3D" id="3.40.50.200">
    <property type="entry name" value="Peptidase S8/S53 domain"/>
    <property type="match status" value="1"/>
</dbReference>
<dbReference type="PROSITE" id="PS00137">
    <property type="entry name" value="SUBTILASE_HIS"/>
    <property type="match status" value="1"/>
</dbReference>
<comment type="similarity">
    <text evidence="1">Belongs to the peptidase S8 family.</text>
</comment>
<organism evidence="6">
    <name type="scientific">marine sediment metagenome</name>
    <dbReference type="NCBI Taxonomy" id="412755"/>
    <lineage>
        <taxon>unclassified sequences</taxon>
        <taxon>metagenomes</taxon>
        <taxon>ecological metagenomes</taxon>
    </lineage>
</organism>
<dbReference type="InterPro" id="IPR036852">
    <property type="entry name" value="Peptidase_S8/S53_dom_sf"/>
</dbReference>
<reference evidence="6" key="1">
    <citation type="journal article" date="2014" name="Front. Microbiol.">
        <title>High frequency of phylogenetically diverse reductive dehalogenase-homologous genes in deep subseafloor sedimentary metagenomes.</title>
        <authorList>
            <person name="Kawai M."/>
            <person name="Futagami T."/>
            <person name="Toyoda A."/>
            <person name="Takaki Y."/>
            <person name="Nishi S."/>
            <person name="Hori S."/>
            <person name="Arai W."/>
            <person name="Tsubouchi T."/>
            <person name="Morono Y."/>
            <person name="Uchiyama I."/>
            <person name="Ito T."/>
            <person name="Fujiyama A."/>
            <person name="Inagaki F."/>
            <person name="Takami H."/>
        </authorList>
    </citation>
    <scope>NUCLEOTIDE SEQUENCE</scope>
    <source>
        <strain evidence="6">Expedition CK06-06</strain>
    </source>
</reference>
<dbReference type="InterPro" id="IPR022398">
    <property type="entry name" value="Peptidase_S8_His-AS"/>
</dbReference>
<evidence type="ECO:0000256" key="3">
    <source>
        <dbReference type="ARBA" id="ARBA00022801"/>
    </source>
</evidence>
<evidence type="ECO:0000256" key="1">
    <source>
        <dbReference type="ARBA" id="ARBA00011073"/>
    </source>
</evidence>
<dbReference type="PANTHER" id="PTHR43806:SF11">
    <property type="entry name" value="CEREVISIN-RELATED"/>
    <property type="match status" value="1"/>
</dbReference>
<feature type="domain" description="Peptidase S8/S53" evidence="5">
    <location>
        <begin position="113"/>
        <end position="365"/>
    </location>
</feature>
<gene>
    <name evidence="6" type="ORF">S03H2_01117</name>
</gene>
<dbReference type="InterPro" id="IPR015500">
    <property type="entry name" value="Peptidase_S8_subtilisin-rel"/>
</dbReference>
<dbReference type="InterPro" id="IPR023828">
    <property type="entry name" value="Peptidase_S8_Ser-AS"/>
</dbReference>
<dbReference type="SUPFAM" id="SSF52743">
    <property type="entry name" value="Subtilisin-like"/>
    <property type="match status" value="1"/>
</dbReference>
<dbReference type="PROSITE" id="PS00138">
    <property type="entry name" value="SUBTILASE_SER"/>
    <property type="match status" value="1"/>
</dbReference>
<comment type="caution">
    <text evidence="6">The sequence shown here is derived from an EMBL/GenBank/DDBJ whole genome shotgun (WGS) entry which is preliminary data.</text>
</comment>
<evidence type="ECO:0000259" key="5">
    <source>
        <dbReference type="Pfam" id="PF00082"/>
    </source>
</evidence>
<dbReference type="EMBL" id="BARU01000303">
    <property type="protein sequence ID" value="GAH19352.1"/>
    <property type="molecule type" value="Genomic_DNA"/>
</dbReference>
<dbReference type="GO" id="GO:0004252">
    <property type="term" value="F:serine-type endopeptidase activity"/>
    <property type="evidence" value="ECO:0007669"/>
    <property type="project" value="InterPro"/>
</dbReference>
<proteinExistence type="inferred from homology"/>